<dbReference type="GO" id="GO:0008168">
    <property type="term" value="F:methyltransferase activity"/>
    <property type="evidence" value="ECO:0007669"/>
    <property type="project" value="UniProtKB-KW"/>
</dbReference>
<evidence type="ECO:0000256" key="3">
    <source>
        <dbReference type="SAM" id="MobiDB-lite"/>
    </source>
</evidence>
<proteinExistence type="predicted"/>
<dbReference type="CDD" id="cd02440">
    <property type="entry name" value="AdoMet_MTases"/>
    <property type="match status" value="1"/>
</dbReference>
<dbReference type="SUPFAM" id="SSF53335">
    <property type="entry name" value="S-adenosyl-L-methionine-dependent methyltransferases"/>
    <property type="match status" value="1"/>
</dbReference>
<gene>
    <name evidence="4" type="ORF">METZ01_LOCUS66984</name>
</gene>
<sequence>MRIVGGKHAGRHLTSPAKRIRPTPENVRDRWIGRLKDDLDGARVLDLFAGSGALGLEALSRGAASVDFVENGAEALHSLKANVAALREKKRSRIFKRDAIVFAEALDEHSYDIAFVDAPYRSKKLDRIIKTWAACHFTRILGVEHARDHVLPNGQLRGRTRLRGETGVTIFRASIVEGLR</sequence>
<keyword evidence="1" id="KW-0489">Methyltransferase</keyword>
<evidence type="ECO:0000256" key="2">
    <source>
        <dbReference type="ARBA" id="ARBA00022679"/>
    </source>
</evidence>
<evidence type="ECO:0000256" key="1">
    <source>
        <dbReference type="ARBA" id="ARBA00022603"/>
    </source>
</evidence>
<dbReference type="Pfam" id="PF03602">
    <property type="entry name" value="Cons_hypoth95"/>
    <property type="match status" value="1"/>
</dbReference>
<feature type="region of interest" description="Disordered" evidence="3">
    <location>
        <begin position="1"/>
        <end position="21"/>
    </location>
</feature>
<dbReference type="InterPro" id="IPR029063">
    <property type="entry name" value="SAM-dependent_MTases_sf"/>
</dbReference>
<name>A0A381TDE9_9ZZZZ</name>
<accession>A0A381TDE9</accession>
<evidence type="ECO:0008006" key="5">
    <source>
        <dbReference type="Google" id="ProtNLM"/>
    </source>
</evidence>
<dbReference type="GO" id="GO:0031167">
    <property type="term" value="P:rRNA methylation"/>
    <property type="evidence" value="ECO:0007669"/>
    <property type="project" value="InterPro"/>
</dbReference>
<dbReference type="PIRSF" id="PIRSF004553">
    <property type="entry name" value="CHP00095"/>
    <property type="match status" value="1"/>
</dbReference>
<dbReference type="EMBL" id="UINC01004412">
    <property type="protein sequence ID" value="SVA14130.1"/>
    <property type="molecule type" value="Genomic_DNA"/>
</dbReference>
<reference evidence="4" key="1">
    <citation type="submission" date="2018-05" db="EMBL/GenBank/DDBJ databases">
        <authorList>
            <person name="Lanie J.A."/>
            <person name="Ng W.-L."/>
            <person name="Kazmierczak K.M."/>
            <person name="Andrzejewski T.M."/>
            <person name="Davidsen T.M."/>
            <person name="Wayne K.J."/>
            <person name="Tettelin H."/>
            <person name="Glass J.I."/>
            <person name="Rusch D."/>
            <person name="Podicherti R."/>
            <person name="Tsui H.-C.T."/>
            <person name="Winkler M.E."/>
        </authorList>
    </citation>
    <scope>NUCLEOTIDE SEQUENCE</scope>
</reference>
<dbReference type="Gene3D" id="3.40.50.150">
    <property type="entry name" value="Vaccinia Virus protein VP39"/>
    <property type="match status" value="1"/>
</dbReference>
<organism evidence="4">
    <name type="scientific">marine metagenome</name>
    <dbReference type="NCBI Taxonomy" id="408172"/>
    <lineage>
        <taxon>unclassified sequences</taxon>
        <taxon>metagenomes</taxon>
        <taxon>ecological metagenomes</taxon>
    </lineage>
</organism>
<evidence type="ECO:0000313" key="4">
    <source>
        <dbReference type="EMBL" id="SVA14130.1"/>
    </source>
</evidence>
<protein>
    <recommendedName>
        <fullName evidence="5">16S rRNA (Guanine(966)-N(2))-methyltransferase RsmD</fullName>
    </recommendedName>
</protein>
<dbReference type="InterPro" id="IPR004398">
    <property type="entry name" value="RNA_MeTrfase_RsmD"/>
</dbReference>
<dbReference type="PANTHER" id="PTHR43542">
    <property type="entry name" value="METHYLTRANSFERASE"/>
    <property type="match status" value="1"/>
</dbReference>
<dbReference type="AlphaFoldDB" id="A0A381TDE9"/>
<dbReference type="PANTHER" id="PTHR43542:SF1">
    <property type="entry name" value="METHYLTRANSFERASE"/>
    <property type="match status" value="1"/>
</dbReference>
<keyword evidence="2" id="KW-0808">Transferase</keyword>